<proteinExistence type="predicted"/>
<dbReference type="AlphaFoldDB" id="A0A1C3RE37"/>
<gene>
    <name evidence="1" type="ORF">MTBPR1_100198</name>
</gene>
<reference evidence="1 2" key="1">
    <citation type="submission" date="2016-07" db="EMBL/GenBank/DDBJ databases">
        <authorList>
            <person name="Lefevre C.T."/>
        </authorList>
    </citation>
    <scope>NUCLEOTIDE SEQUENCE [LARGE SCALE GENOMIC DNA]</scope>
    <source>
        <strain evidence="1">PR1</strain>
    </source>
</reference>
<dbReference type="InterPro" id="IPR046239">
    <property type="entry name" value="DUF6272"/>
</dbReference>
<dbReference type="Proteomes" id="UP000231658">
    <property type="component" value="Unassembled WGS sequence"/>
</dbReference>
<evidence type="ECO:0000313" key="1">
    <source>
        <dbReference type="EMBL" id="SCA55557.1"/>
    </source>
</evidence>
<name>A0A1C3RE37_9PROT</name>
<keyword evidence="2" id="KW-1185">Reference proteome</keyword>
<dbReference type="EMBL" id="FLYE01000002">
    <property type="protein sequence ID" value="SCA55557.1"/>
    <property type="molecule type" value="Genomic_DNA"/>
</dbReference>
<protein>
    <submittedName>
        <fullName evidence="1">Uncharacterized protein</fullName>
    </submittedName>
</protein>
<dbReference type="RefSeq" id="WP_069186262.1">
    <property type="nucleotide sequence ID" value="NZ_FLYE01000002.1"/>
</dbReference>
<dbReference type="NCBIfam" id="NF038262">
    <property type="entry name" value="SiaB_fam_kinase"/>
    <property type="match status" value="1"/>
</dbReference>
<dbReference type="OrthoDB" id="5365713at2"/>
<accession>A0A1C3RE37</accession>
<sequence length="184" mass="20859">MLAQDMYEFRNILAEKGILFCYSGYMTEDILSGIGQAIRMKLELEDADKTIARSVFSLFVEQVQNVIRYSAEKEELISDDTQKELRYGVLTVGYKDSSFFVSCSNLIEGEDVTRLGGNLKHIQQLDNDGLKKLYKETLRGETPEGSKGAGVGFIDIARRAKKGFEFDFIPVEDNRSYFSIKAYV</sequence>
<dbReference type="STRING" id="1867952.MTBPR1_100198"/>
<evidence type="ECO:0000313" key="2">
    <source>
        <dbReference type="Proteomes" id="UP000231658"/>
    </source>
</evidence>
<dbReference type="Pfam" id="PF19788">
    <property type="entry name" value="DUF6272"/>
    <property type="match status" value="1"/>
</dbReference>
<organism evidence="1 2">
    <name type="scientific">Candidatus Terasakiella magnetica</name>
    <dbReference type="NCBI Taxonomy" id="1867952"/>
    <lineage>
        <taxon>Bacteria</taxon>
        <taxon>Pseudomonadati</taxon>
        <taxon>Pseudomonadota</taxon>
        <taxon>Alphaproteobacteria</taxon>
        <taxon>Rhodospirillales</taxon>
        <taxon>Terasakiellaceae</taxon>
        <taxon>Terasakiella</taxon>
    </lineage>
</organism>